<dbReference type="GO" id="GO:0008168">
    <property type="term" value="F:methyltransferase activity"/>
    <property type="evidence" value="ECO:0007669"/>
    <property type="project" value="UniProtKB-KW"/>
</dbReference>
<evidence type="ECO:0000259" key="1">
    <source>
        <dbReference type="Pfam" id="PF08241"/>
    </source>
</evidence>
<dbReference type="SUPFAM" id="SSF53335">
    <property type="entry name" value="S-adenosyl-L-methionine-dependent methyltransferases"/>
    <property type="match status" value="1"/>
</dbReference>
<dbReference type="PANTHER" id="PTHR43464:SF23">
    <property type="entry name" value="JUVENILE HORMONE ACID O-METHYLTRANSFERASE"/>
    <property type="match status" value="1"/>
</dbReference>
<gene>
    <name evidence="2" type="ORF">I7822_11005</name>
</gene>
<keyword evidence="2" id="KW-0489">Methyltransferase</keyword>
<protein>
    <submittedName>
        <fullName evidence="2">Class I SAM-dependent methyltransferase</fullName>
    </submittedName>
</protein>
<dbReference type="InterPro" id="IPR029063">
    <property type="entry name" value="SAM-dependent_MTases_sf"/>
</dbReference>
<evidence type="ECO:0000313" key="3">
    <source>
        <dbReference type="Proteomes" id="UP000663981"/>
    </source>
</evidence>
<dbReference type="RefSeq" id="WP_207977952.1">
    <property type="nucleotide sequence ID" value="NZ_JAGDEL010000006.1"/>
</dbReference>
<dbReference type="InterPro" id="IPR013216">
    <property type="entry name" value="Methyltransf_11"/>
</dbReference>
<evidence type="ECO:0000313" key="2">
    <source>
        <dbReference type="EMBL" id="MBO1512194.1"/>
    </source>
</evidence>
<name>A0ABS3N1W5_9BACI</name>
<dbReference type="CDD" id="cd02440">
    <property type="entry name" value="AdoMet_MTases"/>
    <property type="match status" value="1"/>
</dbReference>
<sequence length="238" mass="26966">MNYLNLLSLLGIGGAHPGGIMLTKKIFESEQFPLDCTILDAGCGTGQTTSYLHQLGYQITGLDIDTQMIEHAKNRNLNLNIDIPYMNEDLSHTTVPNDTYDLILCESVLNFTSLPHTLPEISRILIPGGIVVAIEMIRNAPLTKEEELELTAFYGCEHIYSISEWNNLFTEYELPIYKHLSQIDLSSDDNSEPTTEFTPIKSIPDRAFMLLSEHERLTLKYANKLSYCVFFARKKLNK</sequence>
<reference evidence="2 3" key="1">
    <citation type="submission" date="2021-03" db="EMBL/GenBank/DDBJ databases">
        <title>Whole genome sequence of Metabacillus bambusae BG109.</title>
        <authorList>
            <person name="Jeong J.W."/>
        </authorList>
    </citation>
    <scope>NUCLEOTIDE SEQUENCE [LARGE SCALE GENOMIC DNA]</scope>
    <source>
        <strain evidence="2 3">BG109</strain>
    </source>
</reference>
<comment type="caution">
    <text evidence="2">The sequence shown here is derived from an EMBL/GenBank/DDBJ whole genome shotgun (WGS) entry which is preliminary data.</text>
</comment>
<dbReference type="Proteomes" id="UP000663981">
    <property type="component" value="Unassembled WGS sequence"/>
</dbReference>
<organism evidence="2 3">
    <name type="scientific">Metabacillus bambusae</name>
    <dbReference type="NCBI Taxonomy" id="2795218"/>
    <lineage>
        <taxon>Bacteria</taxon>
        <taxon>Bacillati</taxon>
        <taxon>Bacillota</taxon>
        <taxon>Bacilli</taxon>
        <taxon>Bacillales</taxon>
        <taxon>Bacillaceae</taxon>
        <taxon>Metabacillus</taxon>
    </lineage>
</organism>
<dbReference type="Pfam" id="PF08241">
    <property type="entry name" value="Methyltransf_11"/>
    <property type="match status" value="1"/>
</dbReference>
<dbReference type="PANTHER" id="PTHR43464">
    <property type="entry name" value="METHYLTRANSFERASE"/>
    <property type="match status" value="1"/>
</dbReference>
<dbReference type="Gene3D" id="3.40.50.150">
    <property type="entry name" value="Vaccinia Virus protein VP39"/>
    <property type="match status" value="1"/>
</dbReference>
<proteinExistence type="predicted"/>
<dbReference type="EMBL" id="JAGDEL010000006">
    <property type="protein sequence ID" value="MBO1512194.1"/>
    <property type="molecule type" value="Genomic_DNA"/>
</dbReference>
<feature type="domain" description="Methyltransferase type 11" evidence="1">
    <location>
        <begin position="39"/>
        <end position="132"/>
    </location>
</feature>
<dbReference type="GO" id="GO:0032259">
    <property type="term" value="P:methylation"/>
    <property type="evidence" value="ECO:0007669"/>
    <property type="project" value="UniProtKB-KW"/>
</dbReference>
<accession>A0ABS3N1W5</accession>
<keyword evidence="2" id="KW-0808">Transferase</keyword>
<keyword evidence="3" id="KW-1185">Reference proteome</keyword>